<organism evidence="1 2">
    <name type="scientific">Kouleothrix aurantiaca</name>
    <dbReference type="NCBI Taxonomy" id="186479"/>
    <lineage>
        <taxon>Bacteria</taxon>
        <taxon>Bacillati</taxon>
        <taxon>Chloroflexota</taxon>
        <taxon>Chloroflexia</taxon>
        <taxon>Chloroflexales</taxon>
        <taxon>Roseiflexineae</taxon>
        <taxon>Roseiflexaceae</taxon>
        <taxon>Kouleothrix</taxon>
    </lineage>
</organism>
<evidence type="ECO:0000313" key="1">
    <source>
        <dbReference type="EMBL" id="KPV53801.1"/>
    </source>
</evidence>
<evidence type="ECO:0000313" key="2">
    <source>
        <dbReference type="Proteomes" id="UP000050509"/>
    </source>
</evidence>
<accession>A0A0P9FAV6</accession>
<dbReference type="EMBL" id="LJCR01000175">
    <property type="protein sequence ID" value="KPV53801.1"/>
    <property type="molecule type" value="Genomic_DNA"/>
</dbReference>
<proteinExistence type="predicted"/>
<dbReference type="AlphaFoldDB" id="A0A0P9FAV6"/>
<reference evidence="1 2" key="1">
    <citation type="submission" date="2015-09" db="EMBL/GenBank/DDBJ databases">
        <title>Draft genome sequence of Kouleothrix aurantiaca JCM 19913.</title>
        <authorList>
            <person name="Hemp J."/>
        </authorList>
    </citation>
    <scope>NUCLEOTIDE SEQUENCE [LARGE SCALE GENOMIC DNA]</scope>
    <source>
        <strain evidence="1 2">COM-B</strain>
    </source>
</reference>
<comment type="caution">
    <text evidence="1">The sequence shown here is derived from an EMBL/GenBank/DDBJ whole genome shotgun (WGS) entry which is preliminary data.</text>
</comment>
<dbReference type="Proteomes" id="UP000050509">
    <property type="component" value="Unassembled WGS sequence"/>
</dbReference>
<name>A0A0P9FAV6_9CHLR</name>
<gene>
    <name evidence="1" type="ORF">SE17_07475</name>
</gene>
<protein>
    <submittedName>
        <fullName evidence="1">Uncharacterized protein</fullName>
    </submittedName>
</protein>
<keyword evidence="2" id="KW-1185">Reference proteome</keyword>
<sequence length="111" mass="11977">MSARTPSVEGGALHLHGAGAIALGSPEWFTWLADDTHHSFHFAGAAGGFTARKERKQRGQWYWVAYRQAHCKLHKVYLGKTEMLSEAHLHAADLALGAACAPPAEAENSGQ</sequence>